<dbReference type="STRING" id="763407.A0A162TBK3"/>
<organism evidence="1 2">
    <name type="scientific">Phycomyces blakesleeanus (strain ATCC 8743b / DSM 1359 / FGSC 10004 / NBRC 33097 / NRRL 1555)</name>
    <dbReference type="NCBI Taxonomy" id="763407"/>
    <lineage>
        <taxon>Eukaryota</taxon>
        <taxon>Fungi</taxon>
        <taxon>Fungi incertae sedis</taxon>
        <taxon>Mucoromycota</taxon>
        <taxon>Mucoromycotina</taxon>
        <taxon>Mucoromycetes</taxon>
        <taxon>Mucorales</taxon>
        <taxon>Phycomycetaceae</taxon>
        <taxon>Phycomyces</taxon>
    </lineage>
</organism>
<gene>
    <name evidence="1" type="ORF">PHYBLDRAFT_153039</name>
</gene>
<accession>A0A162TBK3</accession>
<dbReference type="AlphaFoldDB" id="A0A162TBK3"/>
<keyword evidence="1" id="KW-0238">DNA-binding</keyword>
<evidence type="ECO:0000313" key="2">
    <source>
        <dbReference type="Proteomes" id="UP000077315"/>
    </source>
</evidence>
<dbReference type="VEuPathDB" id="FungiDB:PHYBLDRAFT_153039"/>
<dbReference type="GO" id="GO:0003677">
    <property type="term" value="F:DNA binding"/>
    <property type="evidence" value="ECO:0007669"/>
    <property type="project" value="UniProtKB-KW"/>
</dbReference>
<protein>
    <submittedName>
        <fullName evidence="1">Homeodomain-like DNA binding domain-containing transcription factor</fullName>
    </submittedName>
</protein>
<dbReference type="Proteomes" id="UP000077315">
    <property type="component" value="Unassembled WGS sequence"/>
</dbReference>
<dbReference type="InterPro" id="IPR036397">
    <property type="entry name" value="RNaseH_sf"/>
</dbReference>
<keyword evidence="1" id="KW-0371">Homeobox</keyword>
<sequence>MPKNNKAKTINSYYKTTDLEKGMTFGRYKEGRSSYEISDAEGISQLTVYCIIKKYETKKTCAEKEHPKTSKKLSPWAIRYLNQTTVCKYLHDMNLRSCVTVAKPYLDEAHKRACLQWKGGQQYVWCQLHEKYASDCLIPAVQWLGGSVSVWRCIWTEGIGPLVILDDYMTKEMFVQTLRNNYLSFLAALSDKNTTTHLLQEDNAKPHKSKLAEQWKKKEIMWLSYHDLQKSRSQFNLEYVKLP</sequence>
<dbReference type="Gene3D" id="3.30.420.10">
    <property type="entry name" value="Ribonuclease H-like superfamily/Ribonuclease H"/>
    <property type="match status" value="1"/>
</dbReference>
<reference evidence="2" key="1">
    <citation type="submission" date="2015-06" db="EMBL/GenBank/DDBJ databases">
        <title>Expansion of signal transduction pathways in fungi by whole-genome duplication.</title>
        <authorList>
            <consortium name="DOE Joint Genome Institute"/>
            <person name="Corrochano L.M."/>
            <person name="Kuo A."/>
            <person name="Marcet-Houben M."/>
            <person name="Polaino S."/>
            <person name="Salamov A."/>
            <person name="Villalobos J.M."/>
            <person name="Alvarez M.I."/>
            <person name="Avalos J."/>
            <person name="Benito E.P."/>
            <person name="Benoit I."/>
            <person name="Burger G."/>
            <person name="Camino L.P."/>
            <person name="Canovas D."/>
            <person name="Cerda-Olmedo E."/>
            <person name="Cheng J.-F."/>
            <person name="Dominguez A."/>
            <person name="Elias M."/>
            <person name="Eslava A.P."/>
            <person name="Glaser F."/>
            <person name="Grimwood J."/>
            <person name="Gutierrez G."/>
            <person name="Heitman J."/>
            <person name="Henrissat B."/>
            <person name="Iturriaga E.A."/>
            <person name="Lang B.F."/>
            <person name="Lavin J.L."/>
            <person name="Lee S."/>
            <person name="Li W."/>
            <person name="Lindquist E."/>
            <person name="Lopez-Garcia S."/>
            <person name="Luque E.M."/>
            <person name="Marcos A.T."/>
            <person name="Martin J."/>
            <person name="McCluskey K."/>
            <person name="Medina H.R."/>
            <person name="Miralles-Duran A."/>
            <person name="Miyazaki A."/>
            <person name="Munoz-Torres E."/>
            <person name="Oguiza J.A."/>
            <person name="Ohm R."/>
            <person name="Olmedo M."/>
            <person name="Orejas M."/>
            <person name="Ortiz-Castellanos L."/>
            <person name="Pisabarro A.G."/>
            <person name="Rodriguez-Romero J."/>
            <person name="Ruiz-Herrera J."/>
            <person name="Ruiz-Vazquez R."/>
            <person name="Sanz C."/>
            <person name="Schackwitz W."/>
            <person name="Schmutz J."/>
            <person name="Shahriari M."/>
            <person name="Shelest E."/>
            <person name="Silva-Franco F."/>
            <person name="Soanes D."/>
            <person name="Syed K."/>
            <person name="Tagua V.G."/>
            <person name="Talbot N.J."/>
            <person name="Thon M."/>
            <person name="De vries R.P."/>
            <person name="Wiebenga A."/>
            <person name="Yadav J.S."/>
            <person name="Braun E.L."/>
            <person name="Baker S."/>
            <person name="Garre V."/>
            <person name="Horwitz B."/>
            <person name="Torres-Martinez S."/>
            <person name="Idnurm A."/>
            <person name="Herrera-Estrella A."/>
            <person name="Gabaldon T."/>
            <person name="Grigoriev I.V."/>
        </authorList>
    </citation>
    <scope>NUCLEOTIDE SEQUENCE [LARGE SCALE GENOMIC DNA]</scope>
    <source>
        <strain evidence="2">NRRL 1555(-)</strain>
    </source>
</reference>
<dbReference type="EMBL" id="KV441027">
    <property type="protein sequence ID" value="OAD65783.1"/>
    <property type="molecule type" value="Genomic_DNA"/>
</dbReference>
<keyword evidence="2" id="KW-1185">Reference proteome</keyword>
<dbReference type="InParanoid" id="A0A162TBK3"/>
<evidence type="ECO:0000313" key="1">
    <source>
        <dbReference type="EMBL" id="OAD65783.1"/>
    </source>
</evidence>
<dbReference type="RefSeq" id="XP_018283823.1">
    <property type="nucleotide sequence ID" value="XM_018433053.1"/>
</dbReference>
<name>A0A162TBK3_PHYB8</name>
<dbReference type="GeneID" id="28993959"/>
<dbReference type="OrthoDB" id="4843387at2759"/>
<proteinExistence type="predicted"/>